<comment type="caution">
    <text evidence="3">The sequence shown here is derived from an EMBL/GenBank/DDBJ whole genome shotgun (WGS) entry which is preliminary data.</text>
</comment>
<evidence type="ECO:0000313" key="4">
    <source>
        <dbReference type="Proteomes" id="UP000245488"/>
    </source>
</evidence>
<feature type="transmembrane region" description="Helical" evidence="2">
    <location>
        <begin position="58"/>
        <end position="82"/>
    </location>
</feature>
<keyword evidence="2" id="KW-1133">Transmembrane helix</keyword>
<feature type="region of interest" description="Disordered" evidence="1">
    <location>
        <begin position="121"/>
        <end position="145"/>
    </location>
</feature>
<dbReference type="EMBL" id="NXNG01000001">
    <property type="protein sequence ID" value="PWT28776.1"/>
    <property type="molecule type" value="Genomic_DNA"/>
</dbReference>
<dbReference type="RefSeq" id="WP_110073850.1">
    <property type="nucleotide sequence ID" value="NZ_CM009896.1"/>
</dbReference>
<reference evidence="3 4" key="1">
    <citation type="submission" date="2017-09" db="EMBL/GenBank/DDBJ databases">
        <title>High-quality draft genome sequence of Butyrivibrio fibrisolvens INBov1, isolated from cow rumen.</title>
        <authorList>
            <person name="Rodriguez Hernaez J."/>
            <person name="Rivarola M."/>
            <person name="Paniego N."/>
            <person name="Cravero S."/>
            <person name="Ceron Cucchi M."/>
            <person name="Martinez M.C."/>
        </authorList>
    </citation>
    <scope>NUCLEOTIDE SEQUENCE [LARGE SCALE GENOMIC DNA]</scope>
    <source>
        <strain evidence="3 4">INBov1</strain>
    </source>
</reference>
<accession>A0A317G667</accession>
<dbReference type="AlphaFoldDB" id="A0A317G667"/>
<gene>
    <name evidence="3" type="ORF">CPT75_17500</name>
</gene>
<protein>
    <submittedName>
        <fullName evidence="3">Uncharacterized protein</fullName>
    </submittedName>
</protein>
<organism evidence="3 4">
    <name type="scientific">Butyrivibrio fibrisolvens</name>
    <dbReference type="NCBI Taxonomy" id="831"/>
    <lineage>
        <taxon>Bacteria</taxon>
        <taxon>Bacillati</taxon>
        <taxon>Bacillota</taxon>
        <taxon>Clostridia</taxon>
        <taxon>Lachnospirales</taxon>
        <taxon>Lachnospiraceae</taxon>
        <taxon>Butyrivibrio</taxon>
    </lineage>
</organism>
<feature type="transmembrane region" description="Helical" evidence="2">
    <location>
        <begin position="12"/>
        <end position="38"/>
    </location>
</feature>
<evidence type="ECO:0000256" key="1">
    <source>
        <dbReference type="SAM" id="MobiDB-lite"/>
    </source>
</evidence>
<keyword evidence="2" id="KW-0472">Membrane</keyword>
<keyword evidence="4" id="KW-1185">Reference proteome</keyword>
<evidence type="ECO:0000313" key="3">
    <source>
        <dbReference type="EMBL" id="PWT28776.1"/>
    </source>
</evidence>
<evidence type="ECO:0000256" key="2">
    <source>
        <dbReference type="SAM" id="Phobius"/>
    </source>
</evidence>
<dbReference type="Proteomes" id="UP000245488">
    <property type="component" value="Chromosome"/>
</dbReference>
<keyword evidence="2" id="KW-0812">Transmembrane</keyword>
<sequence length="145" mass="16181">MKAKTRETVSLIRFIASLLFFIGITIAIGLIFAGLFILASRNESYSVLFIKSFAPLMIVGGVVGALWSTLIYSLLNGFAMLIENSDRTQVERALYAIANSVRNSQPYAAPYYQANNYRPEESFSQDDEPIQDNPQESDVTNDEEP</sequence>
<proteinExistence type="predicted"/>
<name>A0A317G667_BUTFI</name>